<organism evidence="2 3">
    <name type="scientific">Podospora pseudoanserina</name>
    <dbReference type="NCBI Taxonomy" id="2609844"/>
    <lineage>
        <taxon>Eukaryota</taxon>
        <taxon>Fungi</taxon>
        <taxon>Dikarya</taxon>
        <taxon>Ascomycota</taxon>
        <taxon>Pezizomycotina</taxon>
        <taxon>Sordariomycetes</taxon>
        <taxon>Sordariomycetidae</taxon>
        <taxon>Sordariales</taxon>
        <taxon>Podosporaceae</taxon>
        <taxon>Podospora</taxon>
    </lineage>
</organism>
<sequence>MVEGGIATICIANFPCAPRDSYDSSGVYRVWCPIKDEAFVWMFLFLCFDGLPLIPTIWSSKILRADSSLSHCINILALVHCSRSILPTLSLIYTCLIVQKYRSEILHSGTLGSPHTSKKKGGGLQTEQDGAASGPGCHGMVPQSSSASSNSGYDPDDDAITPCPLLETTTSHQTHRSHLRDLQPIHHRLSPNQHKYGSLSRTSSQKRPASRSESWRSSQPRPFHGYVGDYDEEEEGLDTEILWKQMLAVQDRFGCYNSARMRAALEGGDTSIPTS</sequence>
<evidence type="ECO:0000256" key="1">
    <source>
        <dbReference type="SAM" id="MobiDB-lite"/>
    </source>
</evidence>
<feature type="compositionally biased region" description="Polar residues" evidence="1">
    <location>
        <begin position="142"/>
        <end position="152"/>
    </location>
</feature>
<evidence type="ECO:0000313" key="2">
    <source>
        <dbReference type="EMBL" id="KAK4674956.1"/>
    </source>
</evidence>
<proteinExistence type="predicted"/>
<dbReference type="GeneID" id="87961325"/>
<dbReference type="EMBL" id="JAFFHC010000005">
    <property type="protein sequence ID" value="KAK4674956.1"/>
    <property type="molecule type" value="Genomic_DNA"/>
</dbReference>
<protein>
    <submittedName>
        <fullName evidence="2">Uncharacterized protein</fullName>
    </submittedName>
</protein>
<reference evidence="2 3" key="1">
    <citation type="journal article" date="2023" name="bioRxiv">
        <title>High-quality genome assemblies of four members of thePodospora anserinaspecies complex.</title>
        <authorList>
            <person name="Ament-Velasquez S.L."/>
            <person name="Vogan A.A."/>
            <person name="Wallerman O."/>
            <person name="Hartmann F."/>
            <person name="Gautier V."/>
            <person name="Silar P."/>
            <person name="Giraud T."/>
            <person name="Johannesson H."/>
        </authorList>
    </citation>
    <scope>NUCLEOTIDE SEQUENCE [LARGE SCALE GENOMIC DNA]</scope>
    <source>
        <strain evidence="2 3">CBS 124.78</strain>
    </source>
</reference>
<feature type="region of interest" description="Disordered" evidence="1">
    <location>
        <begin position="112"/>
        <end position="229"/>
    </location>
</feature>
<name>A0ABR0I3K4_9PEZI</name>
<dbReference type="RefSeq" id="XP_062798426.1">
    <property type="nucleotide sequence ID" value="XM_062940670.1"/>
</dbReference>
<accession>A0ABR0I3K4</accession>
<keyword evidence="3" id="KW-1185">Reference proteome</keyword>
<dbReference type="Proteomes" id="UP001323617">
    <property type="component" value="Unassembled WGS sequence"/>
</dbReference>
<evidence type="ECO:0000313" key="3">
    <source>
        <dbReference type="Proteomes" id="UP001323617"/>
    </source>
</evidence>
<feature type="compositionally biased region" description="Polar residues" evidence="1">
    <location>
        <begin position="190"/>
        <end position="220"/>
    </location>
</feature>
<gene>
    <name evidence="2" type="ORF">QC764_0072970</name>
</gene>
<comment type="caution">
    <text evidence="2">The sequence shown here is derived from an EMBL/GenBank/DDBJ whole genome shotgun (WGS) entry which is preliminary data.</text>
</comment>